<protein>
    <submittedName>
        <fullName evidence="7">Ribosomal protein L7/L12 C-terminal domain</fullName>
    </submittedName>
</protein>
<evidence type="ECO:0000256" key="4">
    <source>
        <dbReference type="SAM" id="MobiDB-lite"/>
    </source>
</evidence>
<dbReference type="GO" id="GO:0006412">
    <property type="term" value="P:translation"/>
    <property type="evidence" value="ECO:0007669"/>
    <property type="project" value="InterPro"/>
</dbReference>
<dbReference type="Gene3D" id="1.20.5.710">
    <property type="entry name" value="Single helix bin"/>
    <property type="match status" value="1"/>
</dbReference>
<name>A0A830H9M1_9CHLO</name>
<dbReference type="OrthoDB" id="250175at2759"/>
<dbReference type="Proteomes" id="UP000660262">
    <property type="component" value="Unassembled WGS sequence"/>
</dbReference>
<dbReference type="InterPro" id="IPR013823">
    <property type="entry name" value="Ribosomal_bL12_C"/>
</dbReference>
<dbReference type="SUPFAM" id="SSF48300">
    <property type="entry name" value="Ribosomal protein L7/12, oligomerisation (N-terminal) domain"/>
    <property type="match status" value="1"/>
</dbReference>
<dbReference type="GO" id="GO:1990904">
    <property type="term" value="C:ribonucleoprotein complex"/>
    <property type="evidence" value="ECO:0007669"/>
    <property type="project" value="UniProtKB-KW"/>
</dbReference>
<dbReference type="NCBIfam" id="TIGR00855">
    <property type="entry name" value="L12"/>
    <property type="match status" value="1"/>
</dbReference>
<comment type="caution">
    <text evidence="7">The sequence shown here is derived from an EMBL/GenBank/DDBJ whole genome shotgun (WGS) entry which is preliminary data.</text>
</comment>
<evidence type="ECO:0000313" key="8">
    <source>
        <dbReference type="Proteomes" id="UP000660262"/>
    </source>
</evidence>
<accession>A0A830H9M1</accession>
<gene>
    <name evidence="7" type="ORF">PPROV_000253900</name>
</gene>
<evidence type="ECO:0000256" key="2">
    <source>
        <dbReference type="ARBA" id="ARBA00022980"/>
    </source>
</evidence>
<dbReference type="GO" id="GO:0003729">
    <property type="term" value="F:mRNA binding"/>
    <property type="evidence" value="ECO:0007669"/>
    <property type="project" value="TreeGrafter"/>
</dbReference>
<feature type="domain" description="Large ribosomal subunit protein bL12 oligomerization" evidence="6">
    <location>
        <begin position="37"/>
        <end position="84"/>
    </location>
</feature>
<organism evidence="7 8">
    <name type="scientific">Pycnococcus provasolii</name>
    <dbReference type="NCBI Taxonomy" id="41880"/>
    <lineage>
        <taxon>Eukaryota</taxon>
        <taxon>Viridiplantae</taxon>
        <taxon>Chlorophyta</taxon>
        <taxon>Pseudoscourfieldiophyceae</taxon>
        <taxon>Pseudoscourfieldiales</taxon>
        <taxon>Pycnococcaceae</taxon>
        <taxon>Pycnococcus</taxon>
    </lineage>
</organism>
<dbReference type="GO" id="GO:0003735">
    <property type="term" value="F:structural constituent of ribosome"/>
    <property type="evidence" value="ECO:0007669"/>
    <property type="project" value="InterPro"/>
</dbReference>
<reference evidence="7" key="1">
    <citation type="submission" date="2020-10" db="EMBL/GenBank/DDBJ databases">
        <title>Unveiling of a novel bifunctional photoreceptor, Dualchrome1, isolated from a cosmopolitan green alga.</title>
        <authorList>
            <person name="Suzuki S."/>
            <person name="Kawachi M."/>
        </authorList>
    </citation>
    <scope>NUCLEOTIDE SEQUENCE</scope>
    <source>
        <strain evidence="7">NIES 2893</strain>
    </source>
</reference>
<dbReference type="Pfam" id="PF00542">
    <property type="entry name" value="Ribosomal_L12"/>
    <property type="match status" value="1"/>
</dbReference>
<dbReference type="InterPro" id="IPR000206">
    <property type="entry name" value="Ribosomal_bL12"/>
</dbReference>
<feature type="domain" description="Large ribosomal subunit protein bL12 C-terminal" evidence="5">
    <location>
        <begin position="96"/>
        <end position="162"/>
    </location>
</feature>
<sequence>MMMKNVSRTMTTRTVAPRPAMRRTRAVPSVVVKSAATDEIVEKLKDLTLLEASELVKSIEETFGVDASAPVGGGMMMAAPGAGGGDAGAAEEKTDFTLQIVEVDASKRIAAIKVVRSLTSLGLKEAKDAVTNLPFDILKDQPKEACEEAQKQLEEQGCKCALV</sequence>
<comment type="similarity">
    <text evidence="1">Belongs to the bacterial ribosomal protein bL12 family.</text>
</comment>
<feature type="region of interest" description="Disordered" evidence="4">
    <location>
        <begin position="1"/>
        <end position="22"/>
    </location>
</feature>
<keyword evidence="2 7" id="KW-0689">Ribosomal protein</keyword>
<dbReference type="EMBL" id="BNJQ01000006">
    <property type="protein sequence ID" value="GHP03784.1"/>
    <property type="molecule type" value="Genomic_DNA"/>
</dbReference>
<evidence type="ECO:0000313" key="7">
    <source>
        <dbReference type="EMBL" id="GHP03784.1"/>
    </source>
</evidence>
<dbReference type="PANTHER" id="PTHR45987:SF4">
    <property type="entry name" value="LARGE RIBOSOMAL SUBUNIT PROTEIN BL12M"/>
    <property type="match status" value="1"/>
</dbReference>
<dbReference type="AlphaFoldDB" id="A0A830H9M1"/>
<keyword evidence="8" id="KW-1185">Reference proteome</keyword>
<proteinExistence type="inferred from homology"/>
<dbReference type="PANTHER" id="PTHR45987">
    <property type="entry name" value="39S RIBOSOMAL PROTEIN L12"/>
    <property type="match status" value="1"/>
</dbReference>
<dbReference type="GO" id="GO:0005840">
    <property type="term" value="C:ribosome"/>
    <property type="evidence" value="ECO:0007669"/>
    <property type="project" value="UniProtKB-KW"/>
</dbReference>
<evidence type="ECO:0000256" key="1">
    <source>
        <dbReference type="ARBA" id="ARBA00007197"/>
    </source>
</evidence>
<evidence type="ECO:0000256" key="3">
    <source>
        <dbReference type="ARBA" id="ARBA00023274"/>
    </source>
</evidence>
<evidence type="ECO:0000259" key="5">
    <source>
        <dbReference type="Pfam" id="PF00542"/>
    </source>
</evidence>
<dbReference type="InterPro" id="IPR036235">
    <property type="entry name" value="Ribosomal_bL12_oligo_N_sf"/>
</dbReference>
<dbReference type="GO" id="GO:0005737">
    <property type="term" value="C:cytoplasm"/>
    <property type="evidence" value="ECO:0007669"/>
    <property type="project" value="UniProtKB-ARBA"/>
</dbReference>
<dbReference type="InterPro" id="IPR014719">
    <property type="entry name" value="Ribosomal_bL12_C/ClpS-like"/>
</dbReference>
<keyword evidence="3" id="KW-0687">Ribonucleoprotein</keyword>
<feature type="compositionally biased region" description="Polar residues" evidence="4">
    <location>
        <begin position="1"/>
        <end position="14"/>
    </location>
</feature>
<dbReference type="SUPFAM" id="SSF54736">
    <property type="entry name" value="ClpS-like"/>
    <property type="match status" value="1"/>
</dbReference>
<dbReference type="CDD" id="cd00387">
    <property type="entry name" value="Ribosomal_L7_L12"/>
    <property type="match status" value="1"/>
</dbReference>
<dbReference type="InterPro" id="IPR008932">
    <property type="entry name" value="Ribosomal_bL12_oligo"/>
</dbReference>
<evidence type="ECO:0000259" key="6">
    <source>
        <dbReference type="Pfam" id="PF16320"/>
    </source>
</evidence>
<dbReference type="Pfam" id="PF16320">
    <property type="entry name" value="Ribosomal_L12_N"/>
    <property type="match status" value="1"/>
</dbReference>
<dbReference type="HAMAP" id="MF_00368">
    <property type="entry name" value="Ribosomal_bL12"/>
    <property type="match status" value="1"/>
</dbReference>
<dbReference type="Gene3D" id="3.30.1390.10">
    <property type="match status" value="1"/>
</dbReference>